<dbReference type="Proteomes" id="UP001420932">
    <property type="component" value="Unassembled WGS sequence"/>
</dbReference>
<evidence type="ECO:0000256" key="3">
    <source>
        <dbReference type="ARBA" id="ARBA00022598"/>
    </source>
</evidence>
<evidence type="ECO:0000256" key="8">
    <source>
        <dbReference type="ARBA" id="ARBA00030563"/>
    </source>
</evidence>
<sequence length="252" mass="27501">MGGAVEEAAKSVSNLSMDSSSSAAAAAAPAEAPSKNALKREAKMKQKEEERRIKEEEKKKKAAATASTQSSKPQVVDDEDMDPTQYFENRLKVLAANKAAGGNPYPHKFLVSMSIPEYVAKYESLNNGDHLEDVKVCLAGRIMNKRISSSKLFFYDLHGEGAKVQVMADARHSDLEEADFSRFHSAVKRGDIVGISGFPGKSKRGELSIFPRSFTVLSHCLHMMPRQKAGPGTDNTNTKKIDSWVPGADKEP</sequence>
<dbReference type="FunFam" id="2.40.50.140:FF:000050">
    <property type="entry name" value="Lysine--tRNA ligase"/>
    <property type="match status" value="1"/>
</dbReference>
<dbReference type="EC" id="6.1.1.6" evidence="2"/>
<evidence type="ECO:0000256" key="2">
    <source>
        <dbReference type="ARBA" id="ARBA00013166"/>
    </source>
</evidence>
<dbReference type="EMBL" id="JBBNAF010000002">
    <property type="protein sequence ID" value="KAK9162624.1"/>
    <property type="molecule type" value="Genomic_DNA"/>
</dbReference>
<evidence type="ECO:0000313" key="13">
    <source>
        <dbReference type="Proteomes" id="UP001420932"/>
    </source>
</evidence>
<dbReference type="InterPro" id="IPR044136">
    <property type="entry name" value="Lys-tRNA-ligase_II_N"/>
</dbReference>
<feature type="domain" description="OB" evidence="11">
    <location>
        <begin position="136"/>
        <end position="217"/>
    </location>
</feature>
<keyword evidence="6" id="KW-0648">Protein biosynthesis</keyword>
<reference evidence="12 13" key="1">
    <citation type="submission" date="2024-01" db="EMBL/GenBank/DDBJ databases">
        <title>Genome assemblies of Stephania.</title>
        <authorList>
            <person name="Yang L."/>
        </authorList>
    </citation>
    <scope>NUCLEOTIDE SEQUENCE [LARGE SCALE GENOMIC DNA]</scope>
    <source>
        <strain evidence="12">YNDBR</strain>
        <tissue evidence="12">Leaf</tissue>
    </source>
</reference>
<comment type="caution">
    <text evidence="12">The sequence shown here is derived from an EMBL/GenBank/DDBJ whole genome shotgun (WGS) entry which is preliminary data.</text>
</comment>
<evidence type="ECO:0000256" key="10">
    <source>
        <dbReference type="SAM" id="MobiDB-lite"/>
    </source>
</evidence>
<accession>A0AAP0Q1P5</accession>
<feature type="region of interest" description="Disordered" evidence="10">
    <location>
        <begin position="1"/>
        <end position="80"/>
    </location>
</feature>
<comment type="catalytic activity">
    <reaction evidence="9">
        <text>tRNA(Lys) + L-lysine + ATP = L-lysyl-tRNA(Lys) + AMP + diphosphate</text>
        <dbReference type="Rhea" id="RHEA:20792"/>
        <dbReference type="Rhea" id="RHEA-COMP:9696"/>
        <dbReference type="Rhea" id="RHEA-COMP:9697"/>
        <dbReference type="ChEBI" id="CHEBI:30616"/>
        <dbReference type="ChEBI" id="CHEBI:32551"/>
        <dbReference type="ChEBI" id="CHEBI:33019"/>
        <dbReference type="ChEBI" id="CHEBI:78442"/>
        <dbReference type="ChEBI" id="CHEBI:78529"/>
        <dbReference type="ChEBI" id="CHEBI:456215"/>
        <dbReference type="EC" id="6.1.1.6"/>
    </reaction>
</comment>
<keyword evidence="13" id="KW-1185">Reference proteome</keyword>
<evidence type="ECO:0000256" key="4">
    <source>
        <dbReference type="ARBA" id="ARBA00022741"/>
    </source>
</evidence>
<comment type="similarity">
    <text evidence="1">Belongs to the class-II aminoacyl-tRNA synthetase family.</text>
</comment>
<dbReference type="GO" id="GO:0005524">
    <property type="term" value="F:ATP binding"/>
    <property type="evidence" value="ECO:0007669"/>
    <property type="project" value="UniProtKB-KW"/>
</dbReference>
<dbReference type="Gene3D" id="2.40.50.140">
    <property type="entry name" value="Nucleic acid-binding proteins"/>
    <property type="match status" value="1"/>
</dbReference>
<dbReference type="GO" id="GO:0006430">
    <property type="term" value="P:lysyl-tRNA aminoacylation"/>
    <property type="evidence" value="ECO:0007669"/>
    <property type="project" value="TreeGrafter"/>
</dbReference>
<gene>
    <name evidence="12" type="ORF">Syun_003526</name>
</gene>
<dbReference type="GO" id="GO:0005829">
    <property type="term" value="C:cytosol"/>
    <property type="evidence" value="ECO:0007669"/>
    <property type="project" value="TreeGrafter"/>
</dbReference>
<evidence type="ECO:0000256" key="9">
    <source>
        <dbReference type="ARBA" id="ARBA00048573"/>
    </source>
</evidence>
<dbReference type="CDD" id="cd04322">
    <property type="entry name" value="LysRS_N"/>
    <property type="match status" value="1"/>
</dbReference>
<dbReference type="SUPFAM" id="SSF50249">
    <property type="entry name" value="Nucleic acid-binding proteins"/>
    <property type="match status" value="1"/>
</dbReference>
<dbReference type="PANTHER" id="PTHR42918:SF9">
    <property type="entry name" value="LYSINE--TRNA LIGASE"/>
    <property type="match status" value="1"/>
</dbReference>
<evidence type="ECO:0000256" key="1">
    <source>
        <dbReference type="ARBA" id="ARBA00008226"/>
    </source>
</evidence>
<organism evidence="12 13">
    <name type="scientific">Stephania yunnanensis</name>
    <dbReference type="NCBI Taxonomy" id="152371"/>
    <lineage>
        <taxon>Eukaryota</taxon>
        <taxon>Viridiplantae</taxon>
        <taxon>Streptophyta</taxon>
        <taxon>Embryophyta</taxon>
        <taxon>Tracheophyta</taxon>
        <taxon>Spermatophyta</taxon>
        <taxon>Magnoliopsida</taxon>
        <taxon>Ranunculales</taxon>
        <taxon>Menispermaceae</taxon>
        <taxon>Menispermoideae</taxon>
        <taxon>Cissampelideae</taxon>
        <taxon>Stephania</taxon>
    </lineage>
</organism>
<protein>
    <recommendedName>
        <fullName evidence="2">lysine--tRNA ligase</fullName>
        <ecNumber evidence="2">6.1.1.6</ecNumber>
    </recommendedName>
    <alternativeName>
        <fullName evidence="8">Lysyl-tRNA synthetase</fullName>
    </alternativeName>
</protein>
<feature type="compositionally biased region" description="Basic and acidic residues" evidence="10">
    <location>
        <begin position="237"/>
        <end position="252"/>
    </location>
</feature>
<keyword evidence="4" id="KW-0547">Nucleotide-binding</keyword>
<feature type="region of interest" description="Disordered" evidence="10">
    <location>
        <begin position="226"/>
        <end position="252"/>
    </location>
</feature>
<dbReference type="InterPro" id="IPR012340">
    <property type="entry name" value="NA-bd_OB-fold"/>
</dbReference>
<feature type="compositionally biased region" description="Basic and acidic residues" evidence="10">
    <location>
        <begin position="38"/>
        <end position="59"/>
    </location>
</feature>
<dbReference type="GO" id="GO:0000049">
    <property type="term" value="F:tRNA binding"/>
    <property type="evidence" value="ECO:0007669"/>
    <property type="project" value="TreeGrafter"/>
</dbReference>
<proteinExistence type="inferred from homology"/>
<feature type="compositionally biased region" description="Low complexity" evidence="10">
    <location>
        <begin position="19"/>
        <end position="34"/>
    </location>
</feature>
<keyword evidence="3" id="KW-0436">Ligase</keyword>
<keyword evidence="7" id="KW-0030">Aminoacyl-tRNA synthetase</keyword>
<evidence type="ECO:0000256" key="6">
    <source>
        <dbReference type="ARBA" id="ARBA00022917"/>
    </source>
</evidence>
<evidence type="ECO:0000313" key="12">
    <source>
        <dbReference type="EMBL" id="KAK9162624.1"/>
    </source>
</evidence>
<evidence type="ECO:0000256" key="7">
    <source>
        <dbReference type="ARBA" id="ARBA00023146"/>
    </source>
</evidence>
<name>A0AAP0Q1P5_9MAGN</name>
<dbReference type="PANTHER" id="PTHR42918">
    <property type="entry name" value="LYSYL-TRNA SYNTHETASE"/>
    <property type="match status" value="1"/>
</dbReference>
<evidence type="ECO:0000259" key="11">
    <source>
        <dbReference type="Pfam" id="PF01336"/>
    </source>
</evidence>
<dbReference type="GO" id="GO:0004824">
    <property type="term" value="F:lysine-tRNA ligase activity"/>
    <property type="evidence" value="ECO:0007669"/>
    <property type="project" value="UniProtKB-EC"/>
</dbReference>
<keyword evidence="5" id="KW-0067">ATP-binding</keyword>
<dbReference type="AlphaFoldDB" id="A0AAP0Q1P5"/>
<dbReference type="Pfam" id="PF01336">
    <property type="entry name" value="tRNA_anti-codon"/>
    <property type="match status" value="1"/>
</dbReference>
<dbReference type="InterPro" id="IPR004365">
    <property type="entry name" value="NA-bd_OB_tRNA"/>
</dbReference>
<evidence type="ECO:0000256" key="5">
    <source>
        <dbReference type="ARBA" id="ARBA00022840"/>
    </source>
</evidence>